<name>U4LL08_PYROM</name>
<dbReference type="InterPro" id="IPR036052">
    <property type="entry name" value="TrpB-like_PALP_sf"/>
</dbReference>
<dbReference type="SUPFAM" id="SSF55021">
    <property type="entry name" value="ACT-like"/>
    <property type="match status" value="1"/>
</dbReference>
<dbReference type="PANTHER" id="PTHR48078">
    <property type="entry name" value="THREONINE DEHYDRATASE, MITOCHONDRIAL-RELATED"/>
    <property type="match status" value="1"/>
</dbReference>
<evidence type="ECO:0000256" key="10">
    <source>
        <dbReference type="ARBA" id="ARBA00023239"/>
    </source>
</evidence>
<evidence type="ECO:0000256" key="3">
    <source>
        <dbReference type="ARBA" id="ARBA00004810"/>
    </source>
</evidence>
<organism evidence="15 16">
    <name type="scientific">Pyronema omphalodes (strain CBS 100304)</name>
    <name type="common">Pyronema confluens</name>
    <dbReference type="NCBI Taxonomy" id="1076935"/>
    <lineage>
        <taxon>Eukaryota</taxon>
        <taxon>Fungi</taxon>
        <taxon>Dikarya</taxon>
        <taxon>Ascomycota</taxon>
        <taxon>Pezizomycotina</taxon>
        <taxon>Pezizomycetes</taxon>
        <taxon>Pezizales</taxon>
        <taxon>Pyronemataceae</taxon>
        <taxon>Pyronema</taxon>
    </lineage>
</organism>
<dbReference type="CDD" id="cd01562">
    <property type="entry name" value="Thr-dehyd"/>
    <property type="match status" value="1"/>
</dbReference>
<accession>U4LL08</accession>
<evidence type="ECO:0000256" key="5">
    <source>
        <dbReference type="ARBA" id="ARBA00011881"/>
    </source>
</evidence>
<dbReference type="PANTHER" id="PTHR48078:SF11">
    <property type="entry name" value="THREONINE DEHYDRATASE, MITOCHONDRIAL"/>
    <property type="match status" value="1"/>
</dbReference>
<evidence type="ECO:0000256" key="7">
    <source>
        <dbReference type="ARBA" id="ARBA00022624"/>
    </source>
</evidence>
<dbReference type="InterPro" id="IPR001721">
    <property type="entry name" value="TD_ACT-like"/>
</dbReference>
<dbReference type="UniPathway" id="UPA00047">
    <property type="reaction ID" value="UER00054"/>
</dbReference>
<dbReference type="GO" id="GO:0009097">
    <property type="term" value="P:isoleucine biosynthetic process"/>
    <property type="evidence" value="ECO:0007669"/>
    <property type="project" value="UniProtKB-UniRule"/>
</dbReference>
<keyword evidence="10 12" id="KW-0456">Lyase</keyword>
<dbReference type="CDD" id="cd04907">
    <property type="entry name" value="ACT_ThrD-I_2"/>
    <property type="match status" value="1"/>
</dbReference>
<evidence type="ECO:0000256" key="2">
    <source>
        <dbReference type="ARBA" id="ARBA00001933"/>
    </source>
</evidence>
<keyword evidence="11 12" id="KW-0100">Branched-chain amino acid biosynthesis</keyword>
<proteinExistence type="inferred from homology"/>
<dbReference type="GO" id="GO:0003941">
    <property type="term" value="F:L-serine ammonia-lyase activity"/>
    <property type="evidence" value="ECO:0007669"/>
    <property type="project" value="TreeGrafter"/>
</dbReference>
<dbReference type="Gene3D" id="3.40.1020.10">
    <property type="entry name" value="Biosynthetic Threonine Deaminase, Domain 3"/>
    <property type="match status" value="1"/>
</dbReference>
<protein>
    <recommendedName>
        <fullName evidence="12">Threonine dehydratase</fullName>
        <ecNumber evidence="12">4.3.1.19</ecNumber>
    </recommendedName>
    <alternativeName>
        <fullName evidence="12">Threonine deaminase</fullName>
    </alternativeName>
</protein>
<comment type="cofactor">
    <cofactor evidence="2 12">
        <name>pyridoxal 5'-phosphate</name>
        <dbReference type="ChEBI" id="CHEBI:597326"/>
    </cofactor>
</comment>
<feature type="compositionally biased region" description="Basic and acidic residues" evidence="13">
    <location>
        <begin position="18"/>
        <end position="31"/>
    </location>
</feature>
<dbReference type="InterPro" id="IPR038110">
    <property type="entry name" value="TD_ACT-like_sf"/>
</dbReference>
<dbReference type="GO" id="GO:0006567">
    <property type="term" value="P:L-threonine catabolic process"/>
    <property type="evidence" value="ECO:0007669"/>
    <property type="project" value="TreeGrafter"/>
</dbReference>
<dbReference type="OMA" id="TRFEYTK"/>
<dbReference type="EMBL" id="HF935415">
    <property type="protein sequence ID" value="CCX30050.1"/>
    <property type="molecule type" value="Genomic_DNA"/>
</dbReference>
<evidence type="ECO:0000313" key="15">
    <source>
        <dbReference type="EMBL" id="CCX30050.1"/>
    </source>
</evidence>
<evidence type="ECO:0000256" key="9">
    <source>
        <dbReference type="ARBA" id="ARBA00022898"/>
    </source>
</evidence>
<dbReference type="SUPFAM" id="SSF53686">
    <property type="entry name" value="Tryptophan synthase beta subunit-like PLP-dependent enzymes"/>
    <property type="match status" value="1"/>
</dbReference>
<evidence type="ECO:0000259" key="14">
    <source>
        <dbReference type="PROSITE" id="PS51672"/>
    </source>
</evidence>
<dbReference type="GO" id="GO:0006565">
    <property type="term" value="P:L-serine catabolic process"/>
    <property type="evidence" value="ECO:0007669"/>
    <property type="project" value="TreeGrafter"/>
</dbReference>
<dbReference type="STRING" id="1076935.U4LL08"/>
<comment type="catalytic activity">
    <reaction evidence="1 12">
        <text>L-threonine = 2-oxobutanoate + NH4(+)</text>
        <dbReference type="Rhea" id="RHEA:22108"/>
        <dbReference type="ChEBI" id="CHEBI:16763"/>
        <dbReference type="ChEBI" id="CHEBI:28938"/>
        <dbReference type="ChEBI" id="CHEBI:57926"/>
        <dbReference type="EC" id="4.3.1.19"/>
    </reaction>
</comment>
<keyword evidence="6 12" id="KW-0028">Amino-acid biosynthesis</keyword>
<evidence type="ECO:0000256" key="8">
    <source>
        <dbReference type="ARBA" id="ARBA00022737"/>
    </source>
</evidence>
<dbReference type="FunFam" id="3.40.1020.10:FF:000001">
    <property type="entry name" value="L-threonine dehydratase"/>
    <property type="match status" value="1"/>
</dbReference>
<dbReference type="EC" id="4.3.1.19" evidence="12"/>
<feature type="domain" description="ACT-like" evidence="14">
    <location>
        <begin position="458"/>
        <end position="529"/>
    </location>
</feature>
<dbReference type="Gene3D" id="3.40.50.1100">
    <property type="match status" value="2"/>
</dbReference>
<dbReference type="Pfam" id="PF00291">
    <property type="entry name" value="PALP"/>
    <property type="match status" value="1"/>
</dbReference>
<dbReference type="Proteomes" id="UP000018144">
    <property type="component" value="Unassembled WGS sequence"/>
</dbReference>
<evidence type="ECO:0000256" key="1">
    <source>
        <dbReference type="ARBA" id="ARBA00001274"/>
    </source>
</evidence>
<comment type="subunit">
    <text evidence="5">Homotetramer.</text>
</comment>
<evidence type="ECO:0000256" key="4">
    <source>
        <dbReference type="ARBA" id="ARBA00010869"/>
    </source>
</evidence>
<dbReference type="Pfam" id="PF00585">
    <property type="entry name" value="Thr_dehydrat_C"/>
    <property type="match status" value="2"/>
</dbReference>
<dbReference type="GO" id="GO:0004794">
    <property type="term" value="F:threonine deaminase activity"/>
    <property type="evidence" value="ECO:0007669"/>
    <property type="project" value="UniProtKB-UniRule"/>
</dbReference>
<dbReference type="InterPro" id="IPR045865">
    <property type="entry name" value="ACT-like_dom_sf"/>
</dbReference>
<evidence type="ECO:0000256" key="6">
    <source>
        <dbReference type="ARBA" id="ARBA00022605"/>
    </source>
</evidence>
<keyword evidence="16" id="KW-1185">Reference proteome</keyword>
<evidence type="ECO:0000313" key="16">
    <source>
        <dbReference type="Proteomes" id="UP000018144"/>
    </source>
</evidence>
<keyword evidence="8" id="KW-0677">Repeat</keyword>
<feature type="compositionally biased region" description="Polar residues" evidence="13">
    <location>
        <begin position="1"/>
        <end position="11"/>
    </location>
</feature>
<gene>
    <name evidence="15" type="ORF">PCON_08042</name>
</gene>
<dbReference type="InterPro" id="IPR001926">
    <property type="entry name" value="TrpB-like_PALP"/>
</dbReference>
<keyword evidence="9 12" id="KW-0663">Pyridoxal phosphate</keyword>
<dbReference type="NCBIfam" id="TIGR01124">
    <property type="entry name" value="ilvA_2Cterm"/>
    <property type="match status" value="1"/>
</dbReference>
<dbReference type="InterPro" id="IPR005787">
    <property type="entry name" value="Thr_deHydtase_biosynth"/>
</dbReference>
<dbReference type="FunFam" id="3.40.50.1100:FF:000008">
    <property type="entry name" value="L-threonine dehydratase"/>
    <property type="match status" value="1"/>
</dbReference>
<dbReference type="OrthoDB" id="4418812at2759"/>
<dbReference type="AlphaFoldDB" id="U4LL08"/>
<reference evidence="15 16" key="1">
    <citation type="journal article" date="2013" name="PLoS Genet.">
        <title>The genome and development-dependent transcriptomes of Pyronema confluens: a window into fungal evolution.</title>
        <authorList>
            <person name="Traeger S."/>
            <person name="Altegoer F."/>
            <person name="Freitag M."/>
            <person name="Gabaldon T."/>
            <person name="Kempken F."/>
            <person name="Kumar A."/>
            <person name="Marcet-Houben M."/>
            <person name="Poggeler S."/>
            <person name="Stajich J.E."/>
            <person name="Nowrousian M."/>
        </authorList>
    </citation>
    <scope>NUCLEOTIDE SEQUENCE [LARGE SCALE GENOMIC DNA]</scope>
    <source>
        <strain evidence="16">CBS 100304</strain>
        <tissue evidence="15">Vegetative mycelium</tissue>
    </source>
</reference>
<dbReference type="InterPro" id="IPR050147">
    <property type="entry name" value="Ser/Thr_Dehydratase"/>
</dbReference>
<sequence length="544" mass="60191">MAATNSLTDYSSAVPDLPRQRPDVPEDKDGHPDYLRLILTSRIYDVLTETPVTNAVNLTTKTGYKVLLKREDLQPVFSFKVRGAYNKMAHLPVEERWKGVVACSAGNHAQGVAYSAKHLGIPATIVMPTGTPTIKHTNVSRLGGRVVLYGLDFDAAKEECKRLELKHGLTNVPPFDDPYVIAGQGTIAMELLRQCNIAELEAVFCCVGGGGLIAGIAVYLKRIAPHVKIIGVETYDANAMVQSLKEGKRVTLSEVGLFADGAAVKVVGEETFRLCKEYVDEVIQVTTDEICASIKDVFLDTRSIVEPAGALALAGLKKYAARHNPSSPESSLCAILSGANMDFDRLRFVAERARLGEGKEVLLSVVVPDKPKVFNTMMQCILPRPVTEFSYRFGDREKAMIFMSVMVDNRGEEIPRILKCFEEKGFKGMDISDNELAKSHARYLVGGRLPEGVVEKERLYRFEFPERPGALGKFLDLLNPDFNISLFHYRNHGGDVGKVLVGIQVPEGKQEDLDKFLAELSYPFVDETENPVYQNFLNTTRLNN</sequence>
<feature type="region of interest" description="Disordered" evidence="13">
    <location>
        <begin position="1"/>
        <end position="31"/>
    </location>
</feature>
<dbReference type="PROSITE" id="PS51672">
    <property type="entry name" value="ACT_LIKE"/>
    <property type="match status" value="1"/>
</dbReference>
<comment type="similarity">
    <text evidence="4 12">Belongs to the serine/threonine dehydratase family.</text>
</comment>
<comment type="pathway">
    <text evidence="3 12">Amino-acid biosynthesis; L-isoleucine biosynthesis; 2-oxobutanoate from L-threonine: step 1/1.</text>
</comment>
<dbReference type="eggNOG" id="KOG1250">
    <property type="taxonomic scope" value="Eukaryota"/>
</dbReference>
<evidence type="ECO:0000256" key="13">
    <source>
        <dbReference type="SAM" id="MobiDB-lite"/>
    </source>
</evidence>
<dbReference type="NCBIfam" id="NF006674">
    <property type="entry name" value="PRK09224.1"/>
    <property type="match status" value="1"/>
</dbReference>
<evidence type="ECO:0000256" key="12">
    <source>
        <dbReference type="RuleBase" id="RU362012"/>
    </source>
</evidence>
<evidence type="ECO:0000256" key="11">
    <source>
        <dbReference type="ARBA" id="ARBA00023304"/>
    </source>
</evidence>
<keyword evidence="7 12" id="KW-0412">Isoleucine biosynthesis</keyword>